<evidence type="ECO:0000313" key="1">
    <source>
        <dbReference type="EMBL" id="KAA6441051.1"/>
    </source>
</evidence>
<sequence length="132" mass="15247">MNKKYIFLIILAVLAGYIIYDSTSQPNVNDLKGNFKEVSSYRNANNTGPIMRIYAVTVENTPWEEMRKYGDLMPYTKYGSTKVYFFDQGKAFPEIVVPEEQNFDARYNANCVALYSKDANGQISFSRYPFEK</sequence>
<comment type="caution">
    <text evidence="1">The sequence shown here is derived from an EMBL/GenBank/DDBJ whole genome shotgun (WGS) entry which is preliminary data.</text>
</comment>
<dbReference type="OrthoDB" id="709006at2"/>
<dbReference type="AlphaFoldDB" id="A0A5M8R098"/>
<dbReference type="EMBL" id="VBSN01000024">
    <property type="protein sequence ID" value="KAA6441051.1"/>
    <property type="molecule type" value="Genomic_DNA"/>
</dbReference>
<keyword evidence="2" id="KW-1185">Reference proteome</keyword>
<name>A0A5M8R098_9BACT</name>
<gene>
    <name evidence="1" type="ORF">FEM33_04405</name>
</gene>
<organism evidence="1 2">
    <name type="scientific">Dyadobacter flavalbus</name>
    <dbReference type="NCBI Taxonomy" id="2579942"/>
    <lineage>
        <taxon>Bacteria</taxon>
        <taxon>Pseudomonadati</taxon>
        <taxon>Bacteroidota</taxon>
        <taxon>Cytophagia</taxon>
        <taxon>Cytophagales</taxon>
        <taxon>Spirosomataceae</taxon>
        <taxon>Dyadobacter</taxon>
    </lineage>
</organism>
<dbReference type="RefSeq" id="WP_139010892.1">
    <property type="nucleotide sequence ID" value="NZ_VBSN01000024.1"/>
</dbReference>
<evidence type="ECO:0000313" key="2">
    <source>
        <dbReference type="Proteomes" id="UP000323994"/>
    </source>
</evidence>
<proteinExistence type="predicted"/>
<dbReference type="Proteomes" id="UP000323994">
    <property type="component" value="Unassembled WGS sequence"/>
</dbReference>
<protein>
    <submittedName>
        <fullName evidence="1">RagB/SusD family nutrient uptake outer membrane protein</fullName>
    </submittedName>
</protein>
<accession>A0A5M8R098</accession>
<reference evidence="1 2" key="1">
    <citation type="submission" date="2019-05" db="EMBL/GenBank/DDBJ databases">
        <authorList>
            <person name="Qu J.-H."/>
        </authorList>
    </citation>
    <scope>NUCLEOTIDE SEQUENCE [LARGE SCALE GENOMIC DNA]</scope>
    <source>
        <strain evidence="1 2">NS28</strain>
    </source>
</reference>